<feature type="transmembrane region" description="Helical" evidence="9">
    <location>
        <begin position="98"/>
        <end position="119"/>
    </location>
</feature>
<evidence type="ECO:0000256" key="2">
    <source>
        <dbReference type="ARBA" id="ARBA00022448"/>
    </source>
</evidence>
<dbReference type="Proteomes" id="UP000646745">
    <property type="component" value="Unassembled WGS sequence"/>
</dbReference>
<feature type="region of interest" description="Disordered" evidence="10">
    <location>
        <begin position="167"/>
        <end position="192"/>
    </location>
</feature>
<evidence type="ECO:0000256" key="5">
    <source>
        <dbReference type="ARBA" id="ARBA00022692"/>
    </source>
</evidence>
<comment type="subunit">
    <text evidence="9">The complex comprises the extracytoplasmic solute receptor protein and the two transmembrane proteins.</text>
</comment>
<keyword evidence="13" id="KW-1185">Reference proteome</keyword>
<evidence type="ECO:0000256" key="4">
    <source>
        <dbReference type="ARBA" id="ARBA00022519"/>
    </source>
</evidence>
<evidence type="ECO:0000259" key="11">
    <source>
        <dbReference type="Pfam" id="PF04290"/>
    </source>
</evidence>
<proteinExistence type="inferred from homology"/>
<evidence type="ECO:0000313" key="13">
    <source>
        <dbReference type="Proteomes" id="UP000646745"/>
    </source>
</evidence>
<reference evidence="13" key="1">
    <citation type="journal article" date="2019" name="Int. J. Syst. Evol. Microbiol.">
        <title>The Global Catalogue of Microorganisms (GCM) 10K type strain sequencing project: providing services to taxonomists for standard genome sequencing and annotation.</title>
        <authorList>
            <consortium name="The Broad Institute Genomics Platform"/>
            <consortium name="The Broad Institute Genome Sequencing Center for Infectious Disease"/>
            <person name="Wu L."/>
            <person name="Ma J."/>
        </authorList>
    </citation>
    <scope>NUCLEOTIDE SEQUENCE [LARGE SCALE GENOMIC DNA]</scope>
    <source>
        <strain evidence="13">KCTC 32998</strain>
    </source>
</reference>
<feature type="domain" description="Tripartite ATP-independent periplasmic transporters DctQ component" evidence="11">
    <location>
        <begin position="30"/>
        <end position="155"/>
    </location>
</feature>
<dbReference type="PANTHER" id="PTHR35011">
    <property type="entry name" value="2,3-DIKETO-L-GULONATE TRAP TRANSPORTER SMALL PERMEASE PROTEIN YIAM"/>
    <property type="match status" value="1"/>
</dbReference>
<comment type="subcellular location">
    <subcellularLocation>
        <location evidence="1 9">Cell inner membrane</location>
        <topology evidence="1 9">Multi-pass membrane protein</topology>
    </subcellularLocation>
</comment>
<dbReference type="PANTHER" id="PTHR35011:SF2">
    <property type="entry name" value="2,3-DIKETO-L-GULONATE TRAP TRANSPORTER SMALL PERMEASE PROTEIN YIAM"/>
    <property type="match status" value="1"/>
</dbReference>
<sequence>MAFATALGRVNRQLERVLNGVLLFLLASFIVLIVYQIASRNLGFMPRLYWTEEMSRFAFQWMIMLGTAIGVLHADHFVLEAFPRGSWPDRITRVIRDIACLIVGLIFVFLGWGFALSGFNRIASASQLPMVVTYSTFFVSGVLIVLFSLQRLLSTMSQGLDAMERELDTPSEIDAPGDAPPTQTIATPEKRS</sequence>
<accession>A0ABQ3EIR2</accession>
<dbReference type="Pfam" id="PF04290">
    <property type="entry name" value="DctQ"/>
    <property type="match status" value="1"/>
</dbReference>
<evidence type="ECO:0000256" key="8">
    <source>
        <dbReference type="ARBA" id="ARBA00038436"/>
    </source>
</evidence>
<keyword evidence="7 9" id="KW-0472">Membrane</keyword>
<comment type="caution">
    <text evidence="12">The sequence shown here is derived from an EMBL/GenBank/DDBJ whole genome shotgun (WGS) entry which is preliminary data.</text>
</comment>
<organism evidence="12 13">
    <name type="scientific">Salinicola rhizosphaerae</name>
    <dbReference type="NCBI Taxonomy" id="1443141"/>
    <lineage>
        <taxon>Bacteria</taxon>
        <taxon>Pseudomonadati</taxon>
        <taxon>Pseudomonadota</taxon>
        <taxon>Gammaproteobacteria</taxon>
        <taxon>Oceanospirillales</taxon>
        <taxon>Halomonadaceae</taxon>
        <taxon>Salinicola</taxon>
    </lineage>
</organism>
<keyword evidence="3" id="KW-1003">Cell membrane</keyword>
<name>A0ABQ3EIR2_9GAMM</name>
<keyword evidence="6 9" id="KW-1133">Transmembrane helix</keyword>
<comment type="function">
    <text evidence="9">Part of the tripartite ATP-independent periplasmic (TRAP) transport system.</text>
</comment>
<keyword evidence="4 9" id="KW-0997">Cell inner membrane</keyword>
<feature type="transmembrane region" description="Helical" evidence="9">
    <location>
        <begin position="17"/>
        <end position="38"/>
    </location>
</feature>
<comment type="similarity">
    <text evidence="8 9">Belongs to the TRAP transporter small permease family.</text>
</comment>
<gene>
    <name evidence="12" type="ORF">GCM10009038_33480</name>
</gene>
<dbReference type="InterPro" id="IPR007387">
    <property type="entry name" value="TRAP_DctQ"/>
</dbReference>
<evidence type="ECO:0000256" key="9">
    <source>
        <dbReference type="RuleBase" id="RU369079"/>
    </source>
</evidence>
<keyword evidence="2 9" id="KW-0813">Transport</keyword>
<evidence type="ECO:0000256" key="3">
    <source>
        <dbReference type="ARBA" id="ARBA00022475"/>
    </source>
</evidence>
<keyword evidence="5 9" id="KW-0812">Transmembrane</keyword>
<protein>
    <recommendedName>
        <fullName evidence="9">TRAP transporter small permease protein</fullName>
    </recommendedName>
</protein>
<dbReference type="InterPro" id="IPR055348">
    <property type="entry name" value="DctQ"/>
</dbReference>
<evidence type="ECO:0000256" key="7">
    <source>
        <dbReference type="ARBA" id="ARBA00023136"/>
    </source>
</evidence>
<dbReference type="EMBL" id="BMZI01000008">
    <property type="protein sequence ID" value="GHB32041.1"/>
    <property type="molecule type" value="Genomic_DNA"/>
</dbReference>
<evidence type="ECO:0000256" key="1">
    <source>
        <dbReference type="ARBA" id="ARBA00004429"/>
    </source>
</evidence>
<feature type="transmembrane region" description="Helical" evidence="9">
    <location>
        <begin position="58"/>
        <end position="78"/>
    </location>
</feature>
<evidence type="ECO:0000313" key="12">
    <source>
        <dbReference type="EMBL" id="GHB32041.1"/>
    </source>
</evidence>
<dbReference type="RefSeq" id="WP_189445883.1">
    <property type="nucleotide sequence ID" value="NZ_BMZI01000008.1"/>
</dbReference>
<evidence type="ECO:0000256" key="6">
    <source>
        <dbReference type="ARBA" id="ARBA00022989"/>
    </source>
</evidence>
<evidence type="ECO:0000256" key="10">
    <source>
        <dbReference type="SAM" id="MobiDB-lite"/>
    </source>
</evidence>
<feature type="transmembrane region" description="Helical" evidence="9">
    <location>
        <begin position="131"/>
        <end position="149"/>
    </location>
</feature>